<dbReference type="PROSITE" id="PS50217">
    <property type="entry name" value="BZIP"/>
    <property type="match status" value="1"/>
</dbReference>
<proteinExistence type="predicted"/>
<keyword evidence="7" id="KW-1185">Reference proteome</keyword>
<dbReference type="SMART" id="SM00338">
    <property type="entry name" value="BRLZ"/>
    <property type="match status" value="1"/>
</dbReference>
<keyword evidence="1" id="KW-0805">Transcription regulation</keyword>
<dbReference type="InterPro" id="IPR004827">
    <property type="entry name" value="bZIP"/>
</dbReference>
<dbReference type="SUPFAM" id="SSF57959">
    <property type="entry name" value="Leucine zipper domain"/>
    <property type="match status" value="1"/>
</dbReference>
<evidence type="ECO:0000313" key="7">
    <source>
        <dbReference type="Proteomes" id="UP001209570"/>
    </source>
</evidence>
<dbReference type="SUPFAM" id="SSF54427">
    <property type="entry name" value="NTF2-like"/>
    <property type="match status" value="1"/>
</dbReference>
<protein>
    <recommendedName>
        <fullName evidence="5">BZIP domain-containing protein</fullName>
    </recommendedName>
</protein>
<dbReference type="GO" id="GO:0005667">
    <property type="term" value="C:transcription regulator complex"/>
    <property type="evidence" value="ECO:0007669"/>
    <property type="project" value="TreeGrafter"/>
</dbReference>
<feature type="domain" description="BZIP" evidence="5">
    <location>
        <begin position="188"/>
        <end position="240"/>
    </location>
</feature>
<dbReference type="CDD" id="cd14686">
    <property type="entry name" value="bZIP"/>
    <property type="match status" value="1"/>
</dbReference>
<sequence>MSHRRSSAGAPSAGRFATDPNALHRCAVAFCSNPAVAEGVCEMHHSSGGRLPTGLQRPAAGVYSQPSSTSSPSAGYNYDVADRYRGNVAMQPPARVAKKQKTSALETSSRLGLPAMGASMQQMGRSPAKQYAPLTQASLNQMADNMRFSKGASMSAYDENPYLQGHRPSQDSTTGSVHSESDQSGDADRETNLRRERNRIAARKSRQRKLDRISNLEEEKMRLEQHRDMLVQEIRSLEKKDAGVASSAMMTITDKEYAQLQHVRTQIIKAVEEAYNSGDIFSTLKYFRDDSIVSGPQNSSVHLRGKDALVLDYLCTTYLFSDIHLQHVKVDSGGPRSQHFRVHWVFSGIVKSAGVSMNKEFLELIESVKGRRVKIDGVSNFSFSGDKIVYVHRTADQAKFLAALVNLSKE</sequence>
<comment type="caution">
    <text evidence="6">The sequence shown here is derived from an EMBL/GenBank/DDBJ whole genome shotgun (WGS) entry which is preliminary data.</text>
</comment>
<dbReference type="PANTHER" id="PTHR11462:SF35">
    <property type="entry name" value="TRANSCRIPTION FACTOR JRA"/>
    <property type="match status" value="1"/>
</dbReference>
<evidence type="ECO:0000259" key="5">
    <source>
        <dbReference type="PROSITE" id="PS50217"/>
    </source>
</evidence>
<keyword evidence="2" id="KW-0238">DNA-binding</keyword>
<dbReference type="Gene3D" id="1.20.5.170">
    <property type="match status" value="1"/>
</dbReference>
<feature type="region of interest" description="Disordered" evidence="4">
    <location>
        <begin position="157"/>
        <end position="210"/>
    </location>
</feature>
<dbReference type="GO" id="GO:0000978">
    <property type="term" value="F:RNA polymerase II cis-regulatory region sequence-specific DNA binding"/>
    <property type="evidence" value="ECO:0007669"/>
    <property type="project" value="TreeGrafter"/>
</dbReference>
<dbReference type="Proteomes" id="UP001209570">
    <property type="component" value="Unassembled WGS sequence"/>
</dbReference>
<keyword evidence="3" id="KW-0804">Transcription</keyword>
<dbReference type="Gene3D" id="3.10.450.50">
    <property type="match status" value="1"/>
</dbReference>
<dbReference type="EMBL" id="JAKCXM010000073">
    <property type="protein sequence ID" value="KAJ0403858.1"/>
    <property type="molecule type" value="Genomic_DNA"/>
</dbReference>
<evidence type="ECO:0000256" key="2">
    <source>
        <dbReference type="ARBA" id="ARBA00023125"/>
    </source>
</evidence>
<organism evidence="6 7">
    <name type="scientific">Pythium insidiosum</name>
    <name type="common">Pythiosis disease agent</name>
    <dbReference type="NCBI Taxonomy" id="114742"/>
    <lineage>
        <taxon>Eukaryota</taxon>
        <taxon>Sar</taxon>
        <taxon>Stramenopiles</taxon>
        <taxon>Oomycota</taxon>
        <taxon>Peronosporomycetes</taxon>
        <taxon>Pythiales</taxon>
        <taxon>Pythiaceae</taxon>
        <taxon>Pythium</taxon>
    </lineage>
</organism>
<dbReference type="PROSITE" id="PS00036">
    <property type="entry name" value="BZIP_BASIC"/>
    <property type="match status" value="1"/>
</dbReference>
<dbReference type="InterPro" id="IPR032710">
    <property type="entry name" value="NTF2-like_dom_sf"/>
</dbReference>
<evidence type="ECO:0000256" key="4">
    <source>
        <dbReference type="SAM" id="MobiDB-lite"/>
    </source>
</evidence>
<dbReference type="GO" id="GO:0000981">
    <property type="term" value="F:DNA-binding transcription factor activity, RNA polymerase II-specific"/>
    <property type="evidence" value="ECO:0007669"/>
    <property type="project" value="TreeGrafter"/>
</dbReference>
<evidence type="ECO:0000313" key="6">
    <source>
        <dbReference type="EMBL" id="KAJ0403858.1"/>
    </source>
</evidence>
<dbReference type="InterPro" id="IPR050946">
    <property type="entry name" value="AP-1_TF_bZIP"/>
</dbReference>
<feature type="compositionally biased region" description="Basic and acidic residues" evidence="4">
    <location>
        <begin position="186"/>
        <end position="199"/>
    </location>
</feature>
<evidence type="ECO:0000256" key="3">
    <source>
        <dbReference type="ARBA" id="ARBA00023163"/>
    </source>
</evidence>
<evidence type="ECO:0000256" key="1">
    <source>
        <dbReference type="ARBA" id="ARBA00023015"/>
    </source>
</evidence>
<reference evidence="6" key="1">
    <citation type="submission" date="2021-12" db="EMBL/GenBank/DDBJ databases">
        <title>Prjna785345.</title>
        <authorList>
            <person name="Rujirawat T."/>
            <person name="Krajaejun T."/>
        </authorList>
    </citation>
    <scope>NUCLEOTIDE SEQUENCE</scope>
    <source>
        <strain evidence="6">Pi057C3</strain>
    </source>
</reference>
<feature type="compositionally biased region" description="Polar residues" evidence="4">
    <location>
        <begin position="170"/>
        <end position="184"/>
    </location>
</feature>
<name>A0AAD5Q8A2_PYTIN</name>
<accession>A0AAD5Q8A2</accession>
<dbReference type="AlphaFoldDB" id="A0AAD5Q8A2"/>
<gene>
    <name evidence="6" type="ORF">P43SY_004831</name>
</gene>
<dbReference type="Pfam" id="PF00170">
    <property type="entry name" value="bZIP_1"/>
    <property type="match status" value="1"/>
</dbReference>
<dbReference type="InterPro" id="IPR046347">
    <property type="entry name" value="bZIP_sf"/>
</dbReference>
<dbReference type="PANTHER" id="PTHR11462">
    <property type="entry name" value="JUN TRANSCRIPTION FACTOR-RELATED"/>
    <property type="match status" value="1"/>
</dbReference>